<dbReference type="EMBL" id="CP139781">
    <property type="protein sequence ID" value="WRQ88833.1"/>
    <property type="molecule type" value="Genomic_DNA"/>
</dbReference>
<evidence type="ECO:0000313" key="1">
    <source>
        <dbReference type="EMBL" id="WRQ88833.1"/>
    </source>
</evidence>
<organism evidence="1 2">
    <name type="scientific">Actomonas aquatica</name>
    <dbReference type="NCBI Taxonomy" id="2866162"/>
    <lineage>
        <taxon>Bacteria</taxon>
        <taxon>Pseudomonadati</taxon>
        <taxon>Verrucomicrobiota</taxon>
        <taxon>Opitutia</taxon>
        <taxon>Opitutales</taxon>
        <taxon>Opitutaceae</taxon>
        <taxon>Actomonas</taxon>
    </lineage>
</organism>
<reference evidence="1 2" key="2">
    <citation type="submission" date="2023-12" db="EMBL/GenBank/DDBJ databases">
        <title>Description of an unclassified Opitutus bacterium of Verrucomicrobiota.</title>
        <authorList>
            <person name="Zhang D.-F."/>
        </authorList>
    </citation>
    <scope>NUCLEOTIDE SEQUENCE [LARGE SCALE GENOMIC DNA]</scope>
    <source>
        <strain evidence="1 2">WL0086</strain>
    </source>
</reference>
<accession>A0ABZ1CBF7</accession>
<gene>
    <name evidence="1" type="ORF">K1X11_005410</name>
</gene>
<dbReference type="Proteomes" id="UP000738431">
    <property type="component" value="Chromosome"/>
</dbReference>
<protein>
    <submittedName>
        <fullName evidence="1">Uncharacterized protein</fullName>
    </submittedName>
</protein>
<name>A0ABZ1CBF7_9BACT</name>
<keyword evidence="2" id="KW-1185">Reference proteome</keyword>
<dbReference type="PROSITE" id="PS51257">
    <property type="entry name" value="PROKAR_LIPOPROTEIN"/>
    <property type="match status" value="1"/>
</dbReference>
<sequence length="177" mass="19972">MRYFLPALLGLLLFGCAKSSNGKIEYHSYALVQILRSARSSDVVDDAIISGEDARTVVLVASSHDLKRRYWRRVVDEGLERSVADPYLGEREYSDEVGFEVFSQNTVIGLVRLSLIVEMGFIHTDPEITRSVADLMAEEFLKYEGEIAEEDSRALRSRFISHAFLPKEPGINDPTNQ</sequence>
<dbReference type="RefSeq" id="WP_221031926.1">
    <property type="nucleotide sequence ID" value="NZ_CP139781.1"/>
</dbReference>
<evidence type="ECO:0000313" key="2">
    <source>
        <dbReference type="Proteomes" id="UP000738431"/>
    </source>
</evidence>
<proteinExistence type="predicted"/>
<reference evidence="1 2" key="1">
    <citation type="submission" date="2021-08" db="EMBL/GenBank/DDBJ databases">
        <authorList>
            <person name="Zhang D."/>
            <person name="Zhang A."/>
            <person name="Wang L."/>
        </authorList>
    </citation>
    <scope>NUCLEOTIDE SEQUENCE [LARGE SCALE GENOMIC DNA]</scope>
    <source>
        <strain evidence="1 2">WL0086</strain>
    </source>
</reference>